<gene>
    <name evidence="1" type="ORF">UFOVP80_6</name>
</gene>
<evidence type="ECO:0000313" key="1">
    <source>
        <dbReference type="EMBL" id="CAB4126507.1"/>
    </source>
</evidence>
<proteinExistence type="predicted"/>
<dbReference type="EMBL" id="LR796205">
    <property type="protein sequence ID" value="CAB4126507.1"/>
    <property type="molecule type" value="Genomic_DNA"/>
</dbReference>
<reference evidence="1" key="1">
    <citation type="submission" date="2020-04" db="EMBL/GenBank/DDBJ databases">
        <authorList>
            <person name="Chiriac C."/>
            <person name="Salcher M."/>
            <person name="Ghai R."/>
            <person name="Kavagutti S V."/>
        </authorList>
    </citation>
    <scope>NUCLEOTIDE SEQUENCE</scope>
</reference>
<protein>
    <submittedName>
        <fullName evidence="1">Uncharacterized protein</fullName>
    </submittedName>
</protein>
<sequence>MSFLPQNYEAPKSSNHYLKLAEGENRIRILSAPVMGWEDWENKKPIRYTMDNKPLTSVDPKKPARHFWSFIVFNYLEEQIQIMHVTQATIRKALEALCKDTDWGDPYNYDIKINKAGEGVDTEYTVNPVPHKTVDAYIIKHFDDRKCNLEALFTNSDPFSSEWKTFTPLALKQERKKSADDIAELKALFESAPAEYQAQLLAQLGKLSTPVKKIEDVPPNLYERVHNAIVKKLDEYQQSAMESALI</sequence>
<accession>A0A6J5KZM4</accession>
<name>A0A6J5KZM4_9CAUD</name>
<organism evidence="1">
    <name type="scientific">uncultured Caudovirales phage</name>
    <dbReference type="NCBI Taxonomy" id="2100421"/>
    <lineage>
        <taxon>Viruses</taxon>
        <taxon>Duplodnaviria</taxon>
        <taxon>Heunggongvirae</taxon>
        <taxon>Uroviricota</taxon>
        <taxon>Caudoviricetes</taxon>
        <taxon>Peduoviridae</taxon>
        <taxon>Maltschvirus</taxon>
        <taxon>Maltschvirus maltsch</taxon>
    </lineage>
</organism>